<dbReference type="PANTHER" id="PTHR30250">
    <property type="entry name" value="PST FAMILY PREDICTED COLANIC ACID TRANSPORTER"/>
    <property type="match status" value="1"/>
</dbReference>
<feature type="transmembrane region" description="Helical" evidence="6">
    <location>
        <begin position="261"/>
        <end position="283"/>
    </location>
</feature>
<dbReference type="STRING" id="880072.Desac_2659"/>
<accession>F2NIJ9</accession>
<feature type="transmembrane region" description="Helical" evidence="6">
    <location>
        <begin position="181"/>
        <end position="199"/>
    </location>
</feature>
<keyword evidence="8" id="KW-1185">Reference proteome</keyword>
<feature type="transmembrane region" description="Helical" evidence="6">
    <location>
        <begin position="88"/>
        <end position="115"/>
    </location>
</feature>
<dbReference type="GO" id="GO:0005886">
    <property type="term" value="C:plasma membrane"/>
    <property type="evidence" value="ECO:0007669"/>
    <property type="project" value="UniProtKB-SubCell"/>
</dbReference>
<evidence type="ECO:0000256" key="5">
    <source>
        <dbReference type="ARBA" id="ARBA00023136"/>
    </source>
</evidence>
<protein>
    <submittedName>
        <fullName evidence="7">Polysaccharide biosynthesis protein</fullName>
    </submittedName>
</protein>
<keyword evidence="5 6" id="KW-0472">Membrane</keyword>
<feature type="transmembrane region" description="Helical" evidence="6">
    <location>
        <begin position="340"/>
        <end position="360"/>
    </location>
</feature>
<feature type="transmembrane region" description="Helical" evidence="6">
    <location>
        <begin position="372"/>
        <end position="395"/>
    </location>
</feature>
<evidence type="ECO:0000256" key="4">
    <source>
        <dbReference type="ARBA" id="ARBA00022989"/>
    </source>
</evidence>
<keyword evidence="4 6" id="KW-1133">Transmembrane helix</keyword>
<organism evidence="7 8">
    <name type="scientific">Desulfobacca acetoxidans (strain ATCC 700848 / DSM 11109 / ASRB2)</name>
    <dbReference type="NCBI Taxonomy" id="880072"/>
    <lineage>
        <taxon>Bacteria</taxon>
        <taxon>Pseudomonadati</taxon>
        <taxon>Thermodesulfobacteriota</taxon>
        <taxon>Desulfobaccia</taxon>
        <taxon>Desulfobaccales</taxon>
        <taxon>Desulfobaccaceae</taxon>
        <taxon>Desulfobacca</taxon>
    </lineage>
</organism>
<feature type="transmembrane region" description="Helical" evidence="6">
    <location>
        <begin position="304"/>
        <end position="328"/>
    </location>
</feature>
<evidence type="ECO:0000256" key="2">
    <source>
        <dbReference type="ARBA" id="ARBA00022475"/>
    </source>
</evidence>
<evidence type="ECO:0000313" key="7">
    <source>
        <dbReference type="EMBL" id="AEB10474.1"/>
    </source>
</evidence>
<feature type="transmembrane region" description="Helical" evidence="6">
    <location>
        <begin position="152"/>
        <end position="175"/>
    </location>
</feature>
<keyword evidence="3 6" id="KW-0812">Transmembrane</keyword>
<feature type="transmembrane region" description="Helical" evidence="6">
    <location>
        <begin position="54"/>
        <end position="76"/>
    </location>
</feature>
<feature type="transmembrane region" description="Helical" evidence="6">
    <location>
        <begin position="220"/>
        <end position="241"/>
    </location>
</feature>
<dbReference type="PANTHER" id="PTHR30250:SF11">
    <property type="entry name" value="O-ANTIGEN TRANSPORTER-RELATED"/>
    <property type="match status" value="1"/>
</dbReference>
<dbReference type="HOGENOM" id="CLU_650070_0_0_7"/>
<dbReference type="eggNOG" id="COG2244">
    <property type="taxonomic scope" value="Bacteria"/>
</dbReference>
<sequence>MTSLYTKPHLSFNKLILSDFYRLFPGILSELLGGFILSTLLVKYLSPESMGIYTLLWIAQTQISALSTGWLLNSIIRFLPENPYYLRYFINISLSTIILLGFMCLVIIPITLILLRDYFQFNYLFWTALLLCLSSLYQLFQGILRGLFNQVIYSTNAFFLISIKLILLVILFQFFNNRLKITFIILALSHLPLIIWQYYNLIKLSYYNNINNISITKRTLINKSFNYGIPLSLSYFIILFLQSGDRYILSALLSLKDIGIYSFWMSIGLQISRSLYGFIFMIINPRLFQIYHTKPSKTNSYVRFMSLIYIFILGPFLLLISFCLPYFYEYIKADIQYTSHSHLLLFSIGMGFFSGLAQLLGKRFEFEKDTLIFVFASLVGVIVMVFGIFFLVPSFGLNGAGVSSLMGFVIYFLIIFFTSIIK</sequence>
<reference evidence="7 8" key="1">
    <citation type="journal article" date="2011" name="Stand. Genomic Sci.">
        <title>Complete genome sequence of the acetate-degrading sulfate reducer Desulfobacca acetoxidans type strain (ASRB2).</title>
        <authorList>
            <person name="Goker M."/>
            <person name="Teshima H."/>
            <person name="Lapidus A."/>
            <person name="Nolan M."/>
            <person name="Lucas S."/>
            <person name="Hammon N."/>
            <person name="Deshpande S."/>
            <person name="Cheng J.F."/>
            <person name="Tapia R."/>
            <person name="Han C."/>
            <person name="Goodwin L."/>
            <person name="Pitluck S."/>
            <person name="Huntemann M."/>
            <person name="Liolios K."/>
            <person name="Ivanova N."/>
            <person name="Pagani I."/>
            <person name="Mavromatis K."/>
            <person name="Ovchinikova G."/>
            <person name="Pati A."/>
            <person name="Chen A."/>
            <person name="Palaniappan K."/>
            <person name="Land M."/>
            <person name="Hauser L."/>
            <person name="Brambilla E.M."/>
            <person name="Rohde M."/>
            <person name="Spring S."/>
            <person name="Detter J.C."/>
            <person name="Woyke T."/>
            <person name="Bristow J."/>
            <person name="Eisen J.A."/>
            <person name="Markowitz V."/>
            <person name="Hugenholtz P."/>
            <person name="Kyrpides N.C."/>
            <person name="Klenk H.P."/>
        </authorList>
    </citation>
    <scope>NUCLEOTIDE SEQUENCE [LARGE SCALE GENOMIC DNA]</scope>
    <source>
        <strain evidence="8">ATCC 700848 / DSM 11109 / ASRB2</strain>
    </source>
</reference>
<evidence type="ECO:0000313" key="8">
    <source>
        <dbReference type="Proteomes" id="UP000000483"/>
    </source>
</evidence>
<comment type="subcellular location">
    <subcellularLocation>
        <location evidence="1">Cell membrane</location>
        <topology evidence="1">Multi-pass membrane protein</topology>
    </subcellularLocation>
</comment>
<dbReference type="InterPro" id="IPR050833">
    <property type="entry name" value="Poly_Biosynth_Transport"/>
</dbReference>
<gene>
    <name evidence="7" type="ordered locus">Desac_2659</name>
</gene>
<feature type="transmembrane region" description="Helical" evidence="6">
    <location>
        <begin position="20"/>
        <end position="42"/>
    </location>
</feature>
<dbReference type="KEGG" id="dao:Desac_2659"/>
<feature type="transmembrane region" description="Helical" evidence="6">
    <location>
        <begin position="401"/>
        <end position="421"/>
    </location>
</feature>
<dbReference type="Proteomes" id="UP000000483">
    <property type="component" value="Chromosome"/>
</dbReference>
<proteinExistence type="predicted"/>
<dbReference type="AlphaFoldDB" id="F2NIJ9"/>
<evidence type="ECO:0000256" key="3">
    <source>
        <dbReference type="ARBA" id="ARBA00022692"/>
    </source>
</evidence>
<dbReference type="EMBL" id="CP002629">
    <property type="protein sequence ID" value="AEB10474.1"/>
    <property type="molecule type" value="Genomic_DNA"/>
</dbReference>
<dbReference type="RefSeq" id="WP_013707583.1">
    <property type="nucleotide sequence ID" value="NC_015388.1"/>
</dbReference>
<dbReference type="OrthoDB" id="9835159at2"/>
<dbReference type="Pfam" id="PF01943">
    <property type="entry name" value="Polysacc_synt"/>
    <property type="match status" value="1"/>
</dbReference>
<reference evidence="8" key="2">
    <citation type="submission" date="2011-03" db="EMBL/GenBank/DDBJ databases">
        <title>The complete genome of Desulfobacca acetoxidans DSM 11109.</title>
        <authorList>
            <consortium name="US DOE Joint Genome Institute (JGI-PGF)"/>
            <person name="Lucas S."/>
            <person name="Copeland A."/>
            <person name="Lapidus A."/>
            <person name="Bruce D."/>
            <person name="Goodwin L."/>
            <person name="Pitluck S."/>
            <person name="Peters L."/>
            <person name="Kyrpides N."/>
            <person name="Mavromatis K."/>
            <person name="Ivanova N."/>
            <person name="Ovchinnikova G."/>
            <person name="Teshima H."/>
            <person name="Detter J.C."/>
            <person name="Han C."/>
            <person name="Land M."/>
            <person name="Hauser L."/>
            <person name="Markowitz V."/>
            <person name="Cheng J.-F."/>
            <person name="Hugenholtz P."/>
            <person name="Woyke T."/>
            <person name="Wu D."/>
            <person name="Spring S."/>
            <person name="Schueler E."/>
            <person name="Brambilla E."/>
            <person name="Klenk H.-P."/>
            <person name="Eisen J.A."/>
        </authorList>
    </citation>
    <scope>NUCLEOTIDE SEQUENCE [LARGE SCALE GENOMIC DNA]</scope>
    <source>
        <strain evidence="8">ATCC 700848 / DSM 11109 / ASRB2</strain>
    </source>
</reference>
<evidence type="ECO:0000256" key="1">
    <source>
        <dbReference type="ARBA" id="ARBA00004651"/>
    </source>
</evidence>
<dbReference type="InterPro" id="IPR002797">
    <property type="entry name" value="Polysacc_synth"/>
</dbReference>
<evidence type="ECO:0000256" key="6">
    <source>
        <dbReference type="SAM" id="Phobius"/>
    </source>
</evidence>
<name>F2NIJ9_DESAR</name>
<feature type="transmembrane region" description="Helical" evidence="6">
    <location>
        <begin position="121"/>
        <end position="140"/>
    </location>
</feature>
<keyword evidence="2" id="KW-1003">Cell membrane</keyword>